<keyword evidence="3 5" id="KW-0808">Transferase</keyword>
<dbReference type="PANTHER" id="PTHR48043:SF145">
    <property type="entry name" value="FI06409P-RELATED"/>
    <property type="match status" value="1"/>
</dbReference>
<dbReference type="Pfam" id="PF00201">
    <property type="entry name" value="UDPGT"/>
    <property type="match status" value="1"/>
</dbReference>
<sequence length="109" mass="12583">MESTDRYRENAQRLSKAYRDRPATPLETAVWWTEYIARGNGNPYLRSEGADLAWYQYHLIDVALVLIIESAALIYIFFRLIKLLLSLLSAVKGTAGSQTEEKSKWKKKD</sequence>
<protein>
    <submittedName>
        <fullName evidence="5">Udp-glucuronosyltransferase 2b20-like protein</fullName>
    </submittedName>
</protein>
<dbReference type="Proteomes" id="UP000036403">
    <property type="component" value="Unassembled WGS sequence"/>
</dbReference>
<reference evidence="5 6" key="1">
    <citation type="submission" date="2015-04" db="EMBL/GenBank/DDBJ databases">
        <title>Lasius niger genome sequencing.</title>
        <authorList>
            <person name="Konorov E.A."/>
            <person name="Nikitin M.A."/>
            <person name="Kirill M.V."/>
            <person name="Chang P."/>
        </authorList>
    </citation>
    <scope>NUCLEOTIDE SEQUENCE [LARGE SCALE GENOMIC DNA]</scope>
    <source>
        <tissue evidence="5">Whole</tissue>
    </source>
</reference>
<name>A0A0J7KLV8_LASNI</name>
<keyword evidence="4" id="KW-0472">Membrane</keyword>
<comment type="similarity">
    <text evidence="1">Belongs to the UDP-glycosyltransferase family.</text>
</comment>
<evidence type="ECO:0000256" key="2">
    <source>
        <dbReference type="ARBA" id="ARBA00022676"/>
    </source>
</evidence>
<dbReference type="GO" id="GO:0008194">
    <property type="term" value="F:UDP-glycosyltransferase activity"/>
    <property type="evidence" value="ECO:0007669"/>
    <property type="project" value="InterPro"/>
</dbReference>
<keyword evidence="6" id="KW-1185">Reference proteome</keyword>
<keyword evidence="4" id="KW-1133">Transmembrane helix</keyword>
<feature type="transmembrane region" description="Helical" evidence="4">
    <location>
        <begin position="54"/>
        <end position="78"/>
    </location>
</feature>
<dbReference type="OrthoDB" id="5835829at2759"/>
<dbReference type="PANTHER" id="PTHR48043">
    <property type="entry name" value="EG:EG0003.4 PROTEIN-RELATED"/>
    <property type="match status" value="1"/>
</dbReference>
<gene>
    <name evidence="5" type="ORF">RF55_8765</name>
</gene>
<evidence type="ECO:0000256" key="3">
    <source>
        <dbReference type="ARBA" id="ARBA00022679"/>
    </source>
</evidence>
<dbReference type="STRING" id="67767.A0A0J7KLV8"/>
<dbReference type="PaxDb" id="67767-A0A0J7KLV8"/>
<proteinExistence type="inferred from homology"/>
<evidence type="ECO:0000256" key="4">
    <source>
        <dbReference type="SAM" id="Phobius"/>
    </source>
</evidence>
<accession>A0A0J7KLV8</accession>
<keyword evidence="4" id="KW-0812">Transmembrane</keyword>
<evidence type="ECO:0000313" key="6">
    <source>
        <dbReference type="Proteomes" id="UP000036403"/>
    </source>
</evidence>
<dbReference type="EMBL" id="LBMM01005610">
    <property type="protein sequence ID" value="KMQ91378.1"/>
    <property type="molecule type" value="Genomic_DNA"/>
</dbReference>
<dbReference type="SUPFAM" id="SSF53756">
    <property type="entry name" value="UDP-Glycosyltransferase/glycogen phosphorylase"/>
    <property type="match status" value="1"/>
</dbReference>
<dbReference type="InterPro" id="IPR002213">
    <property type="entry name" value="UDP_glucos_trans"/>
</dbReference>
<dbReference type="AlphaFoldDB" id="A0A0J7KLV8"/>
<dbReference type="InterPro" id="IPR050271">
    <property type="entry name" value="UDP-glycosyltransferase"/>
</dbReference>
<evidence type="ECO:0000256" key="1">
    <source>
        <dbReference type="ARBA" id="ARBA00009995"/>
    </source>
</evidence>
<organism evidence="5 6">
    <name type="scientific">Lasius niger</name>
    <name type="common">Black garden ant</name>
    <dbReference type="NCBI Taxonomy" id="67767"/>
    <lineage>
        <taxon>Eukaryota</taxon>
        <taxon>Metazoa</taxon>
        <taxon>Ecdysozoa</taxon>
        <taxon>Arthropoda</taxon>
        <taxon>Hexapoda</taxon>
        <taxon>Insecta</taxon>
        <taxon>Pterygota</taxon>
        <taxon>Neoptera</taxon>
        <taxon>Endopterygota</taxon>
        <taxon>Hymenoptera</taxon>
        <taxon>Apocrita</taxon>
        <taxon>Aculeata</taxon>
        <taxon>Formicoidea</taxon>
        <taxon>Formicidae</taxon>
        <taxon>Formicinae</taxon>
        <taxon>Lasius</taxon>
        <taxon>Lasius</taxon>
    </lineage>
</organism>
<keyword evidence="2" id="KW-0328">Glycosyltransferase</keyword>
<comment type="caution">
    <text evidence="5">The sequence shown here is derived from an EMBL/GenBank/DDBJ whole genome shotgun (WGS) entry which is preliminary data.</text>
</comment>
<evidence type="ECO:0000313" key="5">
    <source>
        <dbReference type="EMBL" id="KMQ91378.1"/>
    </source>
</evidence>